<name>A0A212QW72_9PROT</name>
<dbReference type="PRINTS" id="PR01264">
    <property type="entry name" value="MECHCHANNEL"/>
</dbReference>
<evidence type="ECO:0000256" key="6">
    <source>
        <dbReference type="ARBA" id="ARBA00022989"/>
    </source>
</evidence>
<dbReference type="HAMAP" id="MF_00115">
    <property type="entry name" value="MscL"/>
    <property type="match status" value="1"/>
</dbReference>
<keyword evidence="12" id="KW-1185">Reference proteome</keyword>
<organism evidence="11 12">
    <name type="scientific">Arboricoccus pini</name>
    <dbReference type="NCBI Taxonomy" id="1963835"/>
    <lineage>
        <taxon>Bacteria</taxon>
        <taxon>Pseudomonadati</taxon>
        <taxon>Pseudomonadota</taxon>
        <taxon>Alphaproteobacteria</taxon>
        <taxon>Geminicoccales</taxon>
        <taxon>Geminicoccaceae</taxon>
        <taxon>Arboricoccus</taxon>
    </lineage>
</organism>
<dbReference type="GO" id="GO:0008381">
    <property type="term" value="F:mechanosensitive monoatomic ion channel activity"/>
    <property type="evidence" value="ECO:0007669"/>
    <property type="project" value="UniProtKB-UniRule"/>
</dbReference>
<reference evidence="11 12" key="1">
    <citation type="submission" date="2017-06" db="EMBL/GenBank/DDBJ databases">
        <authorList>
            <person name="Kim H.J."/>
            <person name="Triplett B.A."/>
        </authorList>
    </citation>
    <scope>NUCLEOTIDE SEQUENCE [LARGE SCALE GENOMIC DNA]</scope>
    <source>
        <strain evidence="11 12">B29T1</strain>
    </source>
</reference>
<dbReference type="Proteomes" id="UP000197065">
    <property type="component" value="Unassembled WGS sequence"/>
</dbReference>
<dbReference type="OrthoDB" id="9810350at2"/>
<accession>A0A212QW72</accession>
<keyword evidence="7 10" id="KW-0406">Ion transport</keyword>
<dbReference type="AlphaFoldDB" id="A0A212QW72"/>
<protein>
    <recommendedName>
        <fullName evidence="10">Large-conductance mechanosensitive channel</fullName>
    </recommendedName>
</protein>
<keyword evidence="4 10" id="KW-1003">Cell membrane</keyword>
<evidence type="ECO:0000256" key="2">
    <source>
        <dbReference type="ARBA" id="ARBA00007254"/>
    </source>
</evidence>
<dbReference type="PANTHER" id="PTHR30266:SF2">
    <property type="entry name" value="LARGE-CONDUCTANCE MECHANOSENSITIVE CHANNEL"/>
    <property type="match status" value="1"/>
</dbReference>
<dbReference type="EMBL" id="FYEH01000004">
    <property type="protein sequence ID" value="SNB63962.1"/>
    <property type="molecule type" value="Genomic_DNA"/>
</dbReference>
<keyword evidence="3 10" id="KW-0813">Transport</keyword>
<dbReference type="NCBIfam" id="NF001843">
    <property type="entry name" value="PRK00567.1-4"/>
    <property type="match status" value="1"/>
</dbReference>
<evidence type="ECO:0000256" key="1">
    <source>
        <dbReference type="ARBA" id="ARBA00004651"/>
    </source>
</evidence>
<dbReference type="SUPFAM" id="SSF81330">
    <property type="entry name" value="Gated mechanosensitive channel"/>
    <property type="match status" value="1"/>
</dbReference>
<evidence type="ECO:0000313" key="12">
    <source>
        <dbReference type="Proteomes" id="UP000197065"/>
    </source>
</evidence>
<evidence type="ECO:0000256" key="9">
    <source>
        <dbReference type="ARBA" id="ARBA00023303"/>
    </source>
</evidence>
<feature type="transmembrane region" description="Helical" evidence="10">
    <location>
        <begin position="80"/>
        <end position="104"/>
    </location>
</feature>
<keyword evidence="8 10" id="KW-0472">Membrane</keyword>
<dbReference type="NCBIfam" id="NF010557">
    <property type="entry name" value="PRK13952.1"/>
    <property type="match status" value="1"/>
</dbReference>
<dbReference type="PANTHER" id="PTHR30266">
    <property type="entry name" value="MECHANOSENSITIVE CHANNEL MSCL"/>
    <property type="match status" value="1"/>
</dbReference>
<sequence length="158" mass="17288">MLKEFREFALRGNVLDMAVGIIIGAAFTTVVQSLVNDVLMPPLGVLLGGIDFSDYFIRLNWTSDQTYATLKAARDAGVPVIAYGSFLNSLLNFVIVAFALFMVIKQMNNIRRLADRANQKGKAEAEAEAPPPADIQLLAEIRDLLKSERSSTRSAPAE</sequence>
<dbReference type="PROSITE" id="PS01327">
    <property type="entry name" value="MSCL"/>
    <property type="match status" value="1"/>
</dbReference>
<comment type="function">
    <text evidence="10">Channel that opens in response to stretch forces in the membrane lipid bilayer. May participate in the regulation of osmotic pressure changes within the cell.</text>
</comment>
<evidence type="ECO:0000256" key="10">
    <source>
        <dbReference type="HAMAP-Rule" id="MF_00115"/>
    </source>
</evidence>
<keyword evidence="5 10" id="KW-0812">Transmembrane</keyword>
<evidence type="ECO:0000256" key="4">
    <source>
        <dbReference type="ARBA" id="ARBA00022475"/>
    </source>
</evidence>
<dbReference type="RefSeq" id="WP_088560615.1">
    <property type="nucleotide sequence ID" value="NZ_FYEH01000004.1"/>
</dbReference>
<keyword evidence="6 10" id="KW-1133">Transmembrane helix</keyword>
<comment type="subcellular location">
    <subcellularLocation>
        <location evidence="10">Cell inner membrane</location>
        <topology evidence="10">Multi-pass membrane protein</topology>
    </subcellularLocation>
    <subcellularLocation>
        <location evidence="1">Cell membrane</location>
        <topology evidence="1">Multi-pass membrane protein</topology>
    </subcellularLocation>
</comment>
<dbReference type="GO" id="GO:0005886">
    <property type="term" value="C:plasma membrane"/>
    <property type="evidence" value="ECO:0007669"/>
    <property type="project" value="UniProtKB-SubCell"/>
</dbReference>
<evidence type="ECO:0000256" key="3">
    <source>
        <dbReference type="ARBA" id="ARBA00022448"/>
    </source>
</evidence>
<dbReference type="InterPro" id="IPR001185">
    <property type="entry name" value="MS_channel"/>
</dbReference>
<gene>
    <name evidence="10" type="primary">mscL</name>
    <name evidence="11" type="ORF">SAMN07250955_1048</name>
</gene>
<comment type="similarity">
    <text evidence="2 10">Belongs to the MscL family.</text>
</comment>
<evidence type="ECO:0000256" key="7">
    <source>
        <dbReference type="ARBA" id="ARBA00023065"/>
    </source>
</evidence>
<keyword evidence="9 10" id="KW-0407">Ion channel</keyword>
<dbReference type="NCBIfam" id="TIGR00220">
    <property type="entry name" value="mscL"/>
    <property type="match status" value="1"/>
</dbReference>
<dbReference type="InterPro" id="IPR036019">
    <property type="entry name" value="MscL_channel"/>
</dbReference>
<comment type="subunit">
    <text evidence="10">Homopentamer.</text>
</comment>
<evidence type="ECO:0000313" key="11">
    <source>
        <dbReference type="EMBL" id="SNB63962.1"/>
    </source>
</evidence>
<evidence type="ECO:0000256" key="8">
    <source>
        <dbReference type="ARBA" id="ARBA00023136"/>
    </source>
</evidence>
<proteinExistence type="inferred from homology"/>
<dbReference type="Pfam" id="PF01741">
    <property type="entry name" value="MscL"/>
    <property type="match status" value="1"/>
</dbReference>
<dbReference type="Gene3D" id="1.10.1200.120">
    <property type="entry name" value="Large-conductance mechanosensitive channel, MscL, domain 1"/>
    <property type="match status" value="1"/>
</dbReference>
<keyword evidence="10" id="KW-0997">Cell inner membrane</keyword>
<feature type="transmembrane region" description="Helical" evidence="10">
    <location>
        <begin position="12"/>
        <end position="35"/>
    </location>
</feature>
<evidence type="ECO:0000256" key="5">
    <source>
        <dbReference type="ARBA" id="ARBA00022692"/>
    </source>
</evidence>
<dbReference type="InterPro" id="IPR037673">
    <property type="entry name" value="MSC/AndL"/>
</dbReference>
<dbReference type="InterPro" id="IPR019823">
    <property type="entry name" value="Mechanosensitive_channel_CS"/>
</dbReference>